<evidence type="ECO:0000256" key="1">
    <source>
        <dbReference type="ARBA" id="ARBA00022450"/>
    </source>
</evidence>
<proteinExistence type="predicted"/>
<dbReference type="HOGENOM" id="CLU_704928_0_0_1"/>
<dbReference type="Gene3D" id="2.30.38.10">
    <property type="entry name" value="Luciferase, Domain 3"/>
    <property type="match status" value="1"/>
</dbReference>
<dbReference type="InterPro" id="IPR001242">
    <property type="entry name" value="Condensation_dom"/>
</dbReference>
<feature type="domain" description="AMP-dependent synthetase/ligase" evidence="3">
    <location>
        <begin position="304"/>
        <end position="354"/>
    </location>
</feature>
<dbReference type="GO" id="GO:0009239">
    <property type="term" value="P:enterobactin biosynthetic process"/>
    <property type="evidence" value="ECO:0007669"/>
    <property type="project" value="TreeGrafter"/>
</dbReference>
<dbReference type="SUPFAM" id="SSF56801">
    <property type="entry name" value="Acetyl-CoA synthetase-like"/>
    <property type="match status" value="1"/>
</dbReference>
<dbReference type="STRING" id="431595.K3WSD5"/>
<keyword evidence="1" id="KW-0596">Phosphopantetheine</keyword>
<dbReference type="GO" id="GO:0005829">
    <property type="term" value="C:cytosol"/>
    <property type="evidence" value="ECO:0007669"/>
    <property type="project" value="TreeGrafter"/>
</dbReference>
<evidence type="ECO:0000256" key="2">
    <source>
        <dbReference type="ARBA" id="ARBA00022553"/>
    </source>
</evidence>
<evidence type="ECO:0000259" key="4">
    <source>
        <dbReference type="Pfam" id="PF00668"/>
    </source>
</evidence>
<protein>
    <recommendedName>
        <fullName evidence="7">Condensation domain-containing protein</fullName>
    </recommendedName>
</protein>
<dbReference type="Pfam" id="PF00501">
    <property type="entry name" value="AMP-binding"/>
    <property type="match status" value="1"/>
</dbReference>
<dbReference type="Proteomes" id="UP000019132">
    <property type="component" value="Unassembled WGS sequence"/>
</dbReference>
<dbReference type="Pfam" id="PF00668">
    <property type="entry name" value="Condensation"/>
    <property type="match status" value="1"/>
</dbReference>
<dbReference type="Gene3D" id="3.30.559.30">
    <property type="entry name" value="Nonribosomal peptide synthetase, condensation domain"/>
    <property type="match status" value="1"/>
</dbReference>
<sequence length="392" mass="43371">MYTHFVNSAMNLEDSTADTALDVIRHLDTTAARSVQYRGCAKWQRDRVQLGLLTLSLQYWIHHLSGELPVLELPFDTALPIPATHDNMMAETAQSMADATVFQSTPELQAQFTTFCTKRGASLFMGLLAVFQMLLSRLSNCDDIVIGVPVPGRGGHDALETLMGYFVNTLPLRIRSQPDSSFEHFLASVRDVVLGDFTHMEIPFQTILEHVGAVPRRSEQRGHQNPLFQVMFAWESLEPVAEKSTDPGAMHLDEIALSPHTPPKFDLMLSMCYALDSNGRKVLEGVMEYPAALFAHDTALVAHDETIASLQSVPIGRPIDSHFVVILDAHKRLMPVNVPGELYIGGHGVAKGYWNRAARDPEFALDPLGGTGRRSTRPHSTAKACWLCTAQQ</sequence>
<dbReference type="PANTHER" id="PTHR45527:SF1">
    <property type="entry name" value="FATTY ACID SYNTHASE"/>
    <property type="match status" value="1"/>
</dbReference>
<dbReference type="GO" id="GO:0009366">
    <property type="term" value="C:enterobactin synthetase complex"/>
    <property type="evidence" value="ECO:0007669"/>
    <property type="project" value="TreeGrafter"/>
</dbReference>
<dbReference type="InParanoid" id="K3WSD5"/>
<dbReference type="GO" id="GO:0031177">
    <property type="term" value="F:phosphopantetheine binding"/>
    <property type="evidence" value="ECO:0007669"/>
    <property type="project" value="TreeGrafter"/>
</dbReference>
<evidence type="ECO:0000259" key="3">
    <source>
        <dbReference type="Pfam" id="PF00501"/>
    </source>
</evidence>
<reference evidence="5" key="3">
    <citation type="submission" date="2015-02" db="UniProtKB">
        <authorList>
            <consortium name="EnsemblProtists"/>
        </authorList>
    </citation>
    <scope>IDENTIFICATION</scope>
    <source>
        <strain evidence="5">DAOM BR144</strain>
    </source>
</reference>
<reference evidence="6" key="2">
    <citation type="submission" date="2010-04" db="EMBL/GenBank/DDBJ databases">
        <authorList>
            <person name="Buell R."/>
            <person name="Hamilton J."/>
            <person name="Hostetler J."/>
        </authorList>
    </citation>
    <scope>NUCLEOTIDE SEQUENCE [LARGE SCALE GENOMIC DNA]</scope>
    <source>
        <strain evidence="6">DAOM:BR144</strain>
    </source>
</reference>
<keyword evidence="2" id="KW-0597">Phosphoprotein</keyword>
<evidence type="ECO:0000313" key="5">
    <source>
        <dbReference type="EnsemblProtists" id="PYU1_T007879"/>
    </source>
</evidence>
<feature type="domain" description="Condensation" evidence="4">
    <location>
        <begin position="32"/>
        <end position="299"/>
    </location>
</feature>
<dbReference type="EMBL" id="GL376617">
    <property type="status" value="NOT_ANNOTATED_CDS"/>
    <property type="molecule type" value="Genomic_DNA"/>
</dbReference>
<evidence type="ECO:0000313" key="6">
    <source>
        <dbReference type="Proteomes" id="UP000019132"/>
    </source>
</evidence>
<dbReference type="EnsemblProtists" id="PYU1_T007879">
    <property type="protein sequence ID" value="PYU1_T007879"/>
    <property type="gene ID" value="PYU1_G007863"/>
</dbReference>
<dbReference type="PANTHER" id="PTHR45527">
    <property type="entry name" value="NONRIBOSOMAL PEPTIDE SYNTHETASE"/>
    <property type="match status" value="1"/>
</dbReference>
<dbReference type="GO" id="GO:0043041">
    <property type="term" value="P:amino acid activation for nonribosomal peptide biosynthetic process"/>
    <property type="evidence" value="ECO:0007669"/>
    <property type="project" value="TreeGrafter"/>
</dbReference>
<accession>K3WSD5</accession>
<dbReference type="GO" id="GO:0047527">
    <property type="term" value="F:2,3-dihydroxybenzoate-serine ligase activity"/>
    <property type="evidence" value="ECO:0007669"/>
    <property type="project" value="TreeGrafter"/>
</dbReference>
<name>K3WSD5_GLOUD</name>
<dbReference type="SUPFAM" id="SSF52777">
    <property type="entry name" value="CoA-dependent acyltransferases"/>
    <property type="match status" value="1"/>
</dbReference>
<organism evidence="5 6">
    <name type="scientific">Globisporangium ultimum (strain ATCC 200006 / CBS 805.95 / DAOM BR144)</name>
    <name type="common">Pythium ultimum</name>
    <dbReference type="NCBI Taxonomy" id="431595"/>
    <lineage>
        <taxon>Eukaryota</taxon>
        <taxon>Sar</taxon>
        <taxon>Stramenopiles</taxon>
        <taxon>Oomycota</taxon>
        <taxon>Peronosporomycetes</taxon>
        <taxon>Pythiales</taxon>
        <taxon>Pythiaceae</taxon>
        <taxon>Globisporangium</taxon>
    </lineage>
</organism>
<evidence type="ECO:0008006" key="7">
    <source>
        <dbReference type="Google" id="ProtNLM"/>
    </source>
</evidence>
<dbReference type="VEuPathDB" id="FungiDB:PYU1_G007863"/>
<keyword evidence="6" id="KW-1185">Reference proteome</keyword>
<reference evidence="6" key="1">
    <citation type="journal article" date="2010" name="Genome Biol.">
        <title>Genome sequence of the necrotrophic plant pathogen Pythium ultimum reveals original pathogenicity mechanisms and effector repertoire.</title>
        <authorList>
            <person name="Levesque C.A."/>
            <person name="Brouwer H."/>
            <person name="Cano L."/>
            <person name="Hamilton J.P."/>
            <person name="Holt C."/>
            <person name="Huitema E."/>
            <person name="Raffaele S."/>
            <person name="Robideau G.P."/>
            <person name="Thines M."/>
            <person name="Win J."/>
            <person name="Zerillo M.M."/>
            <person name="Beakes G.W."/>
            <person name="Boore J.L."/>
            <person name="Busam D."/>
            <person name="Dumas B."/>
            <person name="Ferriera S."/>
            <person name="Fuerstenberg S.I."/>
            <person name="Gachon C.M."/>
            <person name="Gaulin E."/>
            <person name="Govers F."/>
            <person name="Grenville-Briggs L."/>
            <person name="Horner N."/>
            <person name="Hostetler J."/>
            <person name="Jiang R.H."/>
            <person name="Johnson J."/>
            <person name="Krajaejun T."/>
            <person name="Lin H."/>
            <person name="Meijer H.J."/>
            <person name="Moore B."/>
            <person name="Morris P."/>
            <person name="Phuntmart V."/>
            <person name="Puiu D."/>
            <person name="Shetty J."/>
            <person name="Stajich J.E."/>
            <person name="Tripathy S."/>
            <person name="Wawra S."/>
            <person name="van West P."/>
            <person name="Whitty B.R."/>
            <person name="Coutinho P.M."/>
            <person name="Henrissat B."/>
            <person name="Martin F."/>
            <person name="Thomas P.D."/>
            <person name="Tyler B.M."/>
            <person name="De Vries R.P."/>
            <person name="Kamoun S."/>
            <person name="Yandell M."/>
            <person name="Tisserat N."/>
            <person name="Buell C.R."/>
        </authorList>
    </citation>
    <scope>NUCLEOTIDE SEQUENCE</scope>
    <source>
        <strain evidence="6">DAOM:BR144</strain>
    </source>
</reference>
<dbReference type="eggNOG" id="KOG1178">
    <property type="taxonomic scope" value="Eukaryota"/>
</dbReference>
<dbReference type="AlphaFoldDB" id="K3WSD5"/>
<dbReference type="InterPro" id="IPR000873">
    <property type="entry name" value="AMP-dep_synth/lig_dom"/>
</dbReference>